<proteinExistence type="predicted"/>
<dbReference type="InterPro" id="IPR029058">
    <property type="entry name" value="AB_hydrolase_fold"/>
</dbReference>
<dbReference type="Proteomes" id="UP000010744">
    <property type="component" value="Unassembled WGS sequence"/>
</dbReference>
<organism evidence="2 3">
    <name type="scientific">Gordonia rubripertincta NBRC 101908</name>
    <dbReference type="NCBI Taxonomy" id="1077975"/>
    <lineage>
        <taxon>Bacteria</taxon>
        <taxon>Bacillati</taxon>
        <taxon>Actinomycetota</taxon>
        <taxon>Actinomycetes</taxon>
        <taxon>Mycobacteriales</taxon>
        <taxon>Gordoniaceae</taxon>
        <taxon>Gordonia</taxon>
    </lineage>
</organism>
<evidence type="ECO:0000313" key="3">
    <source>
        <dbReference type="Proteomes" id="UP000010744"/>
    </source>
</evidence>
<dbReference type="InterPro" id="IPR002918">
    <property type="entry name" value="Lipase_EstA/Esterase_EstB"/>
</dbReference>
<evidence type="ECO:0000256" key="1">
    <source>
        <dbReference type="SAM" id="SignalP"/>
    </source>
</evidence>
<dbReference type="Gene3D" id="3.40.50.1820">
    <property type="entry name" value="alpha/beta hydrolase"/>
    <property type="match status" value="1"/>
</dbReference>
<evidence type="ECO:0000313" key="2">
    <source>
        <dbReference type="EMBL" id="GAB85628.1"/>
    </source>
</evidence>
<protein>
    <submittedName>
        <fullName evidence="2">Triacylglycerol lipase</fullName>
    </submittedName>
</protein>
<name>A0ABQ0HTM6_GORRU</name>
<comment type="caution">
    <text evidence="2">The sequence shown here is derived from an EMBL/GenBank/DDBJ whole genome shotgun (WGS) entry which is preliminary data.</text>
</comment>
<sequence length="290" mass="30131">MGDNAVMNRLRSGLAAAATALAAACVLLAPGTAQAAPFPVTTDANTAIAEHYLSPAGESPAGSNRFSCKDRQGRDPIVLLHATAMNQSANWAYLAPTLVNAGYCVFSLTYGQASWSGNTGGLGNKERSAAQQVAPFIDKVLAATGAAKVDLIGHSQGGAIAQLVTQLPGRATQVDTLISLSASHRGTSRVGSITDRLPARAPGQSYWGPRHPSIEYVNLATRYDEISTPYTNTLMTPGPNVVNTLIQDVCPASKIGHVGMAYSPTVAALVRNTLDPAHRVPVGCGPDYPL</sequence>
<dbReference type="SUPFAM" id="SSF53474">
    <property type="entry name" value="alpha/beta-Hydrolases"/>
    <property type="match status" value="1"/>
</dbReference>
<keyword evidence="1" id="KW-0732">Signal</keyword>
<dbReference type="PANTHER" id="PTHR32015">
    <property type="entry name" value="FASTING INDUCED LIPASE"/>
    <property type="match status" value="1"/>
</dbReference>
<feature type="signal peptide" evidence="1">
    <location>
        <begin position="1"/>
        <end position="35"/>
    </location>
</feature>
<dbReference type="EMBL" id="BAHB01000064">
    <property type="protein sequence ID" value="GAB85628.1"/>
    <property type="molecule type" value="Genomic_DNA"/>
</dbReference>
<feature type="chain" id="PRO_5046144547" evidence="1">
    <location>
        <begin position="36"/>
        <end position="290"/>
    </location>
</feature>
<accession>A0ABQ0HTM6</accession>
<dbReference type="PANTHER" id="PTHR32015:SF1">
    <property type="entry name" value="LIPASE"/>
    <property type="match status" value="1"/>
</dbReference>
<keyword evidence="3" id="KW-1185">Reference proteome</keyword>
<dbReference type="Pfam" id="PF01674">
    <property type="entry name" value="Lipase_2"/>
    <property type="match status" value="1"/>
</dbReference>
<reference evidence="2 3" key="1">
    <citation type="submission" date="2012-08" db="EMBL/GenBank/DDBJ databases">
        <title>Whole genome shotgun sequence of Gordonia rubripertincta NBRC 101908.</title>
        <authorList>
            <person name="Takarada H."/>
            <person name="Hosoyama A."/>
            <person name="Tsuchikane K."/>
            <person name="Katsumata H."/>
            <person name="Baba S."/>
            <person name="Ohji S."/>
            <person name="Yamazaki S."/>
            <person name="Fujita N."/>
        </authorList>
    </citation>
    <scope>NUCLEOTIDE SEQUENCE [LARGE SCALE GENOMIC DNA]</scope>
    <source>
        <strain evidence="2 3">NBRC 101908</strain>
    </source>
</reference>
<gene>
    <name evidence="2" type="primary">lip</name>
    <name evidence="2" type="ORF">GORBP_064_00130</name>
</gene>